<dbReference type="PANTHER" id="PTHR42748:SF28">
    <property type="entry name" value="NMRA-LIKE DOMAIN-CONTAINING PROTEIN"/>
    <property type="match status" value="1"/>
</dbReference>
<dbReference type="SUPFAM" id="SSF51735">
    <property type="entry name" value="NAD(P)-binding Rossmann-fold domains"/>
    <property type="match status" value="1"/>
</dbReference>
<feature type="domain" description="NmrA-like" evidence="3">
    <location>
        <begin position="22"/>
        <end position="263"/>
    </location>
</feature>
<evidence type="ECO:0000256" key="2">
    <source>
        <dbReference type="ARBA" id="ARBA00022857"/>
    </source>
</evidence>
<gene>
    <name evidence="4" type="ORF">PV05_05256</name>
</gene>
<name>A0A0D2EMG7_9EURO</name>
<dbReference type="STRING" id="348802.A0A0D2EMG7"/>
<dbReference type="HOGENOM" id="CLU_007383_8_6_1"/>
<organism evidence="4 5">
    <name type="scientific">Exophiala xenobiotica</name>
    <dbReference type="NCBI Taxonomy" id="348802"/>
    <lineage>
        <taxon>Eukaryota</taxon>
        <taxon>Fungi</taxon>
        <taxon>Dikarya</taxon>
        <taxon>Ascomycota</taxon>
        <taxon>Pezizomycotina</taxon>
        <taxon>Eurotiomycetes</taxon>
        <taxon>Chaetothyriomycetidae</taxon>
        <taxon>Chaetothyriales</taxon>
        <taxon>Herpotrichiellaceae</taxon>
        <taxon>Exophiala</taxon>
    </lineage>
</organism>
<dbReference type="InterPro" id="IPR051164">
    <property type="entry name" value="NmrA-like_oxidored"/>
</dbReference>
<dbReference type="Gene3D" id="3.40.50.720">
    <property type="entry name" value="NAD(P)-binding Rossmann-like Domain"/>
    <property type="match status" value="1"/>
</dbReference>
<sequence length="302" mass="33664">MCKLLRTAATKYEPLLEVLPRKAKELAGRGVDIVQADINDEASLLKAFEGSTAIFGMTDFFEPFVVHGYEKAIEIEATQGKNLARAASKTLTLKHYIWSTLPNGEKLTNGKWRIPHFVAKNIVDDFIKQDKSLLAKTTFFWITFYANNFQYPIFTPNLLKTSGKYVQLSSAAADLPIKTIGSPSGNIGIFALAILKQPHITLPGRFVCAHVEDTTTEKLLQDWSAATGKPSEYVEVSLDSFSKIWPGWGQEMGSMMKMWDELRERAWSGEEGILVKEDLGIGDAHFVGVKQAVAEMDWKALL</sequence>
<keyword evidence="2" id="KW-0521">NADP</keyword>
<dbReference type="AlphaFoldDB" id="A0A0D2EMG7"/>
<reference evidence="4 5" key="1">
    <citation type="submission" date="2015-01" db="EMBL/GenBank/DDBJ databases">
        <title>The Genome Sequence of Exophiala xenobiotica CBS118157.</title>
        <authorList>
            <consortium name="The Broad Institute Genomics Platform"/>
            <person name="Cuomo C."/>
            <person name="de Hoog S."/>
            <person name="Gorbushina A."/>
            <person name="Stielow B."/>
            <person name="Teixiera M."/>
            <person name="Abouelleil A."/>
            <person name="Chapman S.B."/>
            <person name="Priest M."/>
            <person name="Young S.K."/>
            <person name="Wortman J."/>
            <person name="Nusbaum C."/>
            <person name="Birren B."/>
        </authorList>
    </citation>
    <scope>NUCLEOTIDE SEQUENCE [LARGE SCALE GENOMIC DNA]</scope>
    <source>
        <strain evidence="4 5">CBS 118157</strain>
    </source>
</reference>
<evidence type="ECO:0000256" key="1">
    <source>
        <dbReference type="ARBA" id="ARBA00006328"/>
    </source>
</evidence>
<proteinExistence type="inferred from homology"/>
<evidence type="ECO:0000313" key="4">
    <source>
        <dbReference type="EMBL" id="KIW56608.1"/>
    </source>
</evidence>
<evidence type="ECO:0000313" key="5">
    <source>
        <dbReference type="Proteomes" id="UP000054342"/>
    </source>
</evidence>
<dbReference type="GeneID" id="25327164"/>
<comment type="similarity">
    <text evidence="1">Belongs to the NmrA-type oxidoreductase family.</text>
</comment>
<keyword evidence="5" id="KW-1185">Reference proteome</keyword>
<dbReference type="EMBL" id="KN847319">
    <property type="protein sequence ID" value="KIW56608.1"/>
    <property type="molecule type" value="Genomic_DNA"/>
</dbReference>
<dbReference type="GO" id="GO:0005634">
    <property type="term" value="C:nucleus"/>
    <property type="evidence" value="ECO:0007669"/>
    <property type="project" value="TreeGrafter"/>
</dbReference>
<evidence type="ECO:0000259" key="3">
    <source>
        <dbReference type="Pfam" id="PF05368"/>
    </source>
</evidence>
<dbReference type="InterPro" id="IPR008030">
    <property type="entry name" value="NmrA-like"/>
</dbReference>
<protein>
    <recommendedName>
        <fullName evidence="3">NmrA-like domain-containing protein</fullName>
    </recommendedName>
</protein>
<dbReference type="RefSeq" id="XP_013317192.1">
    <property type="nucleotide sequence ID" value="XM_013461738.1"/>
</dbReference>
<dbReference type="Pfam" id="PF05368">
    <property type="entry name" value="NmrA"/>
    <property type="match status" value="1"/>
</dbReference>
<dbReference type="Proteomes" id="UP000054342">
    <property type="component" value="Unassembled WGS sequence"/>
</dbReference>
<dbReference type="PANTHER" id="PTHR42748">
    <property type="entry name" value="NITROGEN METABOLITE REPRESSION PROTEIN NMRA FAMILY MEMBER"/>
    <property type="match status" value="1"/>
</dbReference>
<accession>A0A0D2EMG7</accession>
<dbReference type="OrthoDB" id="3358371at2759"/>
<dbReference type="InterPro" id="IPR036291">
    <property type="entry name" value="NAD(P)-bd_dom_sf"/>
</dbReference>